<dbReference type="AlphaFoldDB" id="A0ABD1XRG9"/>
<keyword evidence="2" id="KW-1185">Reference proteome</keyword>
<dbReference type="Proteomes" id="UP001605036">
    <property type="component" value="Unassembled WGS sequence"/>
</dbReference>
<organism evidence="1 2">
    <name type="scientific">Riccia fluitans</name>
    <dbReference type="NCBI Taxonomy" id="41844"/>
    <lineage>
        <taxon>Eukaryota</taxon>
        <taxon>Viridiplantae</taxon>
        <taxon>Streptophyta</taxon>
        <taxon>Embryophyta</taxon>
        <taxon>Marchantiophyta</taxon>
        <taxon>Marchantiopsida</taxon>
        <taxon>Marchantiidae</taxon>
        <taxon>Marchantiales</taxon>
        <taxon>Ricciaceae</taxon>
        <taxon>Riccia</taxon>
    </lineage>
</organism>
<protein>
    <submittedName>
        <fullName evidence="1">Uncharacterized protein</fullName>
    </submittedName>
</protein>
<reference evidence="1 2" key="1">
    <citation type="submission" date="2024-09" db="EMBL/GenBank/DDBJ databases">
        <title>Chromosome-scale assembly of Riccia fluitans.</title>
        <authorList>
            <person name="Paukszto L."/>
            <person name="Sawicki J."/>
            <person name="Karawczyk K."/>
            <person name="Piernik-Szablinska J."/>
            <person name="Szczecinska M."/>
            <person name="Mazdziarz M."/>
        </authorList>
    </citation>
    <scope>NUCLEOTIDE SEQUENCE [LARGE SCALE GENOMIC DNA]</scope>
    <source>
        <strain evidence="1">Rf_01</strain>
        <tissue evidence="1">Aerial parts of the thallus</tissue>
    </source>
</reference>
<accession>A0ABD1XRG9</accession>
<evidence type="ECO:0000313" key="1">
    <source>
        <dbReference type="EMBL" id="KAL2611537.1"/>
    </source>
</evidence>
<proteinExistence type="predicted"/>
<evidence type="ECO:0000313" key="2">
    <source>
        <dbReference type="Proteomes" id="UP001605036"/>
    </source>
</evidence>
<comment type="caution">
    <text evidence="1">The sequence shown here is derived from an EMBL/GenBank/DDBJ whole genome shotgun (WGS) entry which is preliminary data.</text>
</comment>
<name>A0ABD1XRG9_9MARC</name>
<gene>
    <name evidence="1" type="ORF">R1flu_023229</name>
</gene>
<sequence length="122" mass="13481">MNLKESKLFLVMKYLVQCTHPPAGKFSCHAYSIRFHVMESGADPSQILASDFALITPEVVDDEVATIDVMLYLPSQDSILAQTAPCGIVAFEADQVISGLQLTLRYSPALASVRQCWRSVHH</sequence>
<dbReference type="EMBL" id="JBHFFA010000007">
    <property type="protein sequence ID" value="KAL2611537.1"/>
    <property type="molecule type" value="Genomic_DNA"/>
</dbReference>